<reference evidence="2 3" key="1">
    <citation type="submission" date="2024-02" db="EMBL/GenBank/DDBJ databases">
        <title>De novo assembly and annotation of 12 fungi associated with fruit tree decline syndrome in Ontario, Canada.</title>
        <authorList>
            <person name="Sulman M."/>
            <person name="Ellouze W."/>
            <person name="Ilyukhin E."/>
        </authorList>
    </citation>
    <scope>NUCLEOTIDE SEQUENCE [LARGE SCALE GENOMIC DNA]</scope>
    <source>
        <strain evidence="2 3">M1-105</strain>
    </source>
</reference>
<gene>
    <name evidence="2" type="ORF">SLS56_011367</name>
</gene>
<evidence type="ECO:0000313" key="3">
    <source>
        <dbReference type="Proteomes" id="UP001521116"/>
    </source>
</evidence>
<evidence type="ECO:0000313" key="2">
    <source>
        <dbReference type="EMBL" id="KAL1616619.1"/>
    </source>
</evidence>
<comment type="caution">
    <text evidence="2">The sequence shown here is derived from an EMBL/GenBank/DDBJ whole genome shotgun (WGS) entry which is preliminary data.</text>
</comment>
<feature type="region of interest" description="Disordered" evidence="1">
    <location>
        <begin position="393"/>
        <end position="423"/>
    </location>
</feature>
<evidence type="ECO:0000256" key="1">
    <source>
        <dbReference type="SAM" id="MobiDB-lite"/>
    </source>
</evidence>
<sequence length="686" mass="74956">MPSFGALNWDDEYEQLNAAAVFSENSFAAGLEQFGKLSGSWEDEYDELCSDGTVCTQPISDNSCAAPEVEMSTRPDGTELFTLDNGIGSVIVSSSPVIVRSSASTAVNSVTIQNDNNQQPMIEESANASQGQTPILNIPAEKYFPDHPGWSLEESPSLSSDSSTSPEVCTWVMSSNIFQDIKWIMDANKHDQVNFDIPRVASCLNRAVYHLYLVPLDASIRYPYKAWGEKDYYRSYGAEVHFPRGAKGLKKASDPDVPKKVYMPNGMKKGALRAKATQVGEAFYPQPSRLSHIETISYEVIETDEMKKSAAISFVSGENYLESSELENVAEVQDALAVGEAEFQSYNDESESEAAEELSLTEEIESQFELEIDGSSLPSHIADEDDKWFYNSGESSCSSTSDTPQLTSNGELSPSTSSECDSNEEIVDNTGFEDLIIFNEDGKLSDTCTHIKLTISDADGVQDLIDDSFDHSDFAASIPQKLPQIPSGYRWTASSFAPIHRGPRLIVQADSGYNSAASDEDLDLYEHDEYTSEIDGDDLDEALARLESMDVLSIDKLIQRNPEDPELDASTKDISIANNIDEPFSTHDFASGYTGVDKPYNSICIVEGLGGALASHVENATSKTSGMEAKHRASIYGSSEQSSTPEFDRPPAQPAETPYAIFDVVAAVGSTIMSLMSVNPFSVWLF</sequence>
<feature type="compositionally biased region" description="Polar residues" evidence="1">
    <location>
        <begin position="402"/>
        <end position="420"/>
    </location>
</feature>
<proteinExistence type="predicted"/>
<protein>
    <submittedName>
        <fullName evidence="2">Uncharacterized protein</fullName>
    </submittedName>
</protein>
<dbReference type="Proteomes" id="UP001521116">
    <property type="component" value="Unassembled WGS sequence"/>
</dbReference>
<dbReference type="EMBL" id="JAJVDC020000261">
    <property type="protein sequence ID" value="KAL1616619.1"/>
    <property type="molecule type" value="Genomic_DNA"/>
</dbReference>
<accession>A0ABR3SBW2</accession>
<organism evidence="2 3">
    <name type="scientific">Neofusicoccum ribis</name>
    <dbReference type="NCBI Taxonomy" id="45134"/>
    <lineage>
        <taxon>Eukaryota</taxon>
        <taxon>Fungi</taxon>
        <taxon>Dikarya</taxon>
        <taxon>Ascomycota</taxon>
        <taxon>Pezizomycotina</taxon>
        <taxon>Dothideomycetes</taxon>
        <taxon>Dothideomycetes incertae sedis</taxon>
        <taxon>Botryosphaeriales</taxon>
        <taxon>Botryosphaeriaceae</taxon>
        <taxon>Neofusicoccum</taxon>
    </lineage>
</organism>
<keyword evidence="3" id="KW-1185">Reference proteome</keyword>
<name>A0ABR3SBW2_9PEZI</name>